<accession>A0A328ZFC2</accession>
<organism evidence="2 3">
    <name type="scientific">Paracidovorax anthurii</name>
    <dbReference type="NCBI Taxonomy" id="78229"/>
    <lineage>
        <taxon>Bacteria</taxon>
        <taxon>Pseudomonadati</taxon>
        <taxon>Pseudomonadota</taxon>
        <taxon>Betaproteobacteria</taxon>
        <taxon>Burkholderiales</taxon>
        <taxon>Comamonadaceae</taxon>
        <taxon>Paracidovorax</taxon>
    </lineage>
</organism>
<dbReference type="AlphaFoldDB" id="A0A328ZFC2"/>
<dbReference type="EMBL" id="QLTA01000010">
    <property type="protein sequence ID" value="RAR84751.1"/>
    <property type="molecule type" value="Genomic_DNA"/>
</dbReference>
<feature type="compositionally biased region" description="Polar residues" evidence="1">
    <location>
        <begin position="21"/>
        <end position="31"/>
    </location>
</feature>
<feature type="region of interest" description="Disordered" evidence="1">
    <location>
        <begin position="21"/>
        <end position="68"/>
    </location>
</feature>
<comment type="caution">
    <text evidence="2">The sequence shown here is derived from an EMBL/GenBank/DDBJ whole genome shotgun (WGS) entry which is preliminary data.</text>
</comment>
<keyword evidence="3" id="KW-1185">Reference proteome</keyword>
<evidence type="ECO:0000313" key="3">
    <source>
        <dbReference type="Proteomes" id="UP000248856"/>
    </source>
</evidence>
<protein>
    <submittedName>
        <fullName evidence="2">Uncharacterized protein</fullName>
    </submittedName>
</protein>
<evidence type="ECO:0000256" key="1">
    <source>
        <dbReference type="SAM" id="MobiDB-lite"/>
    </source>
</evidence>
<dbReference type="Proteomes" id="UP000248856">
    <property type="component" value="Unassembled WGS sequence"/>
</dbReference>
<gene>
    <name evidence="2" type="ORF">AX018_1010103</name>
</gene>
<sequence length="436" mass="48035">MRVCLATILSRLNPSISVRSNAPENALQGSKKTPGARPGKKLRNASLSGLAGHSRPETPAQSAAPAPRAKLQKIARQIGQDAIIYRQVQKRLNDHLRNLHPDTGFKNEVHFSDASLAELESILRHISVSPHLLEESRGKSATTPLFTKTLLMPLLDGGQLRLHEFSAGGGAQQGEEDPHMHRWNLKTEHIKGAYVQQIHEETQAGAPGAQPHQKYRLEATPRYKTERQFTYLGEVPMRQSARKLYSEGQAPHDFPLSEIHSVADLGTHVGTSITLARTGKAVHADSISYNVSPEIRTTNPLGRAPGEQQFIEAIQRSIAMLQLVQLRRDLEAHLRGKEPSSLTEGERRHLEDAKAPNYFETSLLPALATLDLALEAGEPSQEFSESTIAHLRSSLERIQETPLHRIVAENDAHIGAGLFSTELNDLDQLKALIAAH</sequence>
<evidence type="ECO:0000313" key="2">
    <source>
        <dbReference type="EMBL" id="RAR84751.1"/>
    </source>
</evidence>
<proteinExistence type="predicted"/>
<reference evidence="2 3" key="1">
    <citation type="submission" date="2018-06" db="EMBL/GenBank/DDBJ databases">
        <title>Genomic Encyclopedia of Archaeal and Bacterial Type Strains, Phase II (KMG-II): from individual species to whole genera.</title>
        <authorList>
            <person name="Goeker M."/>
        </authorList>
    </citation>
    <scope>NUCLEOTIDE SEQUENCE [LARGE SCALE GENOMIC DNA]</scope>
    <source>
        <strain evidence="2 3">CFPB 3232</strain>
    </source>
</reference>
<name>A0A328ZFC2_9BURK</name>